<dbReference type="InParanoid" id="D8QU67"/>
<gene>
    <name evidence="1" type="ORF">SELMODRAFT_78226</name>
</gene>
<organism evidence="2">
    <name type="scientific">Selaginella moellendorffii</name>
    <name type="common">Spikemoss</name>
    <dbReference type="NCBI Taxonomy" id="88036"/>
    <lineage>
        <taxon>Eukaryota</taxon>
        <taxon>Viridiplantae</taxon>
        <taxon>Streptophyta</taxon>
        <taxon>Embryophyta</taxon>
        <taxon>Tracheophyta</taxon>
        <taxon>Lycopodiopsida</taxon>
        <taxon>Selaginellales</taxon>
        <taxon>Selaginellaceae</taxon>
        <taxon>Selaginella</taxon>
    </lineage>
</organism>
<dbReference type="KEGG" id="smo:SELMODRAFT_78226"/>
<dbReference type="FunCoup" id="D8QU67">
    <property type="interactions" value="2475"/>
</dbReference>
<dbReference type="STRING" id="88036.D8QU67"/>
<reference evidence="1 2" key="1">
    <citation type="journal article" date="2011" name="Science">
        <title>The Selaginella genome identifies genetic changes associated with the evolution of vascular plants.</title>
        <authorList>
            <person name="Banks J.A."/>
            <person name="Nishiyama T."/>
            <person name="Hasebe M."/>
            <person name="Bowman J.L."/>
            <person name="Gribskov M."/>
            <person name="dePamphilis C."/>
            <person name="Albert V.A."/>
            <person name="Aono N."/>
            <person name="Aoyama T."/>
            <person name="Ambrose B.A."/>
            <person name="Ashton N.W."/>
            <person name="Axtell M.J."/>
            <person name="Barker E."/>
            <person name="Barker M.S."/>
            <person name="Bennetzen J.L."/>
            <person name="Bonawitz N.D."/>
            <person name="Chapple C."/>
            <person name="Cheng C."/>
            <person name="Correa L.G."/>
            <person name="Dacre M."/>
            <person name="DeBarry J."/>
            <person name="Dreyer I."/>
            <person name="Elias M."/>
            <person name="Engstrom E.M."/>
            <person name="Estelle M."/>
            <person name="Feng L."/>
            <person name="Finet C."/>
            <person name="Floyd S.K."/>
            <person name="Frommer W.B."/>
            <person name="Fujita T."/>
            <person name="Gramzow L."/>
            <person name="Gutensohn M."/>
            <person name="Harholt J."/>
            <person name="Hattori M."/>
            <person name="Heyl A."/>
            <person name="Hirai T."/>
            <person name="Hiwatashi Y."/>
            <person name="Ishikawa M."/>
            <person name="Iwata M."/>
            <person name="Karol K.G."/>
            <person name="Koehler B."/>
            <person name="Kolukisaoglu U."/>
            <person name="Kubo M."/>
            <person name="Kurata T."/>
            <person name="Lalonde S."/>
            <person name="Li K."/>
            <person name="Li Y."/>
            <person name="Litt A."/>
            <person name="Lyons E."/>
            <person name="Manning G."/>
            <person name="Maruyama T."/>
            <person name="Michael T.P."/>
            <person name="Mikami K."/>
            <person name="Miyazaki S."/>
            <person name="Morinaga S."/>
            <person name="Murata T."/>
            <person name="Mueller-Roeber B."/>
            <person name="Nelson D.R."/>
            <person name="Obara M."/>
            <person name="Oguri Y."/>
            <person name="Olmstead R.G."/>
            <person name="Onodera N."/>
            <person name="Petersen B.L."/>
            <person name="Pils B."/>
            <person name="Prigge M."/>
            <person name="Rensing S.A."/>
            <person name="Riano-Pachon D.M."/>
            <person name="Roberts A.W."/>
            <person name="Sato Y."/>
            <person name="Scheller H.V."/>
            <person name="Schulz B."/>
            <person name="Schulz C."/>
            <person name="Shakirov E.V."/>
            <person name="Shibagaki N."/>
            <person name="Shinohara N."/>
            <person name="Shippen D.E."/>
            <person name="Soerensen I."/>
            <person name="Sotooka R."/>
            <person name="Sugimoto N."/>
            <person name="Sugita M."/>
            <person name="Sumikawa N."/>
            <person name="Tanurdzic M."/>
            <person name="Theissen G."/>
            <person name="Ulvskov P."/>
            <person name="Wakazuki S."/>
            <person name="Weng J.K."/>
            <person name="Willats W.W."/>
            <person name="Wipf D."/>
            <person name="Wolf P.G."/>
            <person name="Yang L."/>
            <person name="Zimmer A.D."/>
            <person name="Zhu Q."/>
            <person name="Mitros T."/>
            <person name="Hellsten U."/>
            <person name="Loque D."/>
            <person name="Otillar R."/>
            <person name="Salamov A."/>
            <person name="Schmutz J."/>
            <person name="Shapiro H."/>
            <person name="Lindquist E."/>
            <person name="Lucas S."/>
            <person name="Rokhsar D."/>
            <person name="Grigoriev I.V."/>
        </authorList>
    </citation>
    <scope>NUCLEOTIDE SEQUENCE [LARGE SCALE GENOMIC DNA]</scope>
</reference>
<protein>
    <recommendedName>
        <fullName evidence="3">Protein kinase domain-containing protein</fullName>
    </recommendedName>
</protein>
<keyword evidence="2" id="KW-1185">Reference proteome</keyword>
<evidence type="ECO:0000313" key="2">
    <source>
        <dbReference type="Proteomes" id="UP000001514"/>
    </source>
</evidence>
<name>D8QU67_SELML</name>
<dbReference type="Proteomes" id="UP000001514">
    <property type="component" value="Unassembled WGS sequence"/>
</dbReference>
<dbReference type="AlphaFoldDB" id="D8QU67"/>
<sequence>KDFAKRFVDCDEFTSHAQEWLLGKLGNPEDQFKEPFQLDELKQLDYALEGVIFQQLLRMPYWQHGLSGNIAAEINLAVEDFLHTIAQTLWETLWSSEDRMPFFVTGPRGKRSYLDGVALVGKSGRGMNTVWEHIVEFVEVQPEIGGDAGFAVSSIVGRSLFHGIHMLMSRLYSEKKPSVRKHTDTAYVLFVDSKCGGVMRLRGDISKLDTKAGLTYEVATDWLEQHADVAVSSVEQVWNRFGNANWGDLGALQLILATLHCIEQCRGSPKRSLAELASDHGSRLHRRKIERRFLEIQENGIDHSYRQEVTSHEIQEIEEIEAQEIIREFEALKLEPGSTLWLEDAQWQRGCGFRIVSSLGDEKYSMYSATSLDEGDKLLSVYVGAHPSQLEPSWEDMTTWYQVQRQTRILNTMSQRGVSSRYLPQLVSSGRILHSGSCSKQSPGGRCDHPWCGISVLVTSPVGEPLDIVVAKHGWLSAVETLRCCHDLLSALRSAGSAGIQHGDISPQRVIRVKGDGDYFYVLIDWGRAVLEDRDSPAISPRYSSTYALQEGKLCPAADAESLVYLLYFLVGGSMPEFESLEAALQWRERAWALRTFQLLLGEISTVLKAYADYIDSLIGTPYPADYDIWLRRISRAFQSSSDQVNHGKRIQYIEGSGGVIKPVDYNTGESSGTSGTS</sequence>
<dbReference type="PANTHER" id="PTHR35118:SF3">
    <property type="entry name" value="PROTEIN KINASE SUPERFAMILY PROTEIN"/>
    <property type="match status" value="1"/>
</dbReference>
<dbReference type="EMBL" id="GL377567">
    <property type="protein sequence ID" value="EFJ36247.1"/>
    <property type="molecule type" value="Genomic_DNA"/>
</dbReference>
<dbReference type="eggNOG" id="ENOG502QQSV">
    <property type="taxonomic scope" value="Eukaryota"/>
</dbReference>
<dbReference type="HOGENOM" id="CLU_417036_0_0_1"/>
<dbReference type="OrthoDB" id="1890226at2759"/>
<accession>D8QU67</accession>
<evidence type="ECO:0008006" key="3">
    <source>
        <dbReference type="Google" id="ProtNLM"/>
    </source>
</evidence>
<dbReference type="InterPro" id="IPR011009">
    <property type="entry name" value="Kinase-like_dom_sf"/>
</dbReference>
<dbReference type="SUPFAM" id="SSF56112">
    <property type="entry name" value="Protein kinase-like (PK-like)"/>
    <property type="match status" value="1"/>
</dbReference>
<feature type="non-terminal residue" evidence="1">
    <location>
        <position position="1"/>
    </location>
</feature>
<dbReference type="Gene3D" id="1.10.510.10">
    <property type="entry name" value="Transferase(Phosphotransferase) domain 1"/>
    <property type="match status" value="1"/>
</dbReference>
<dbReference type="Gramene" id="EFJ36247">
    <property type="protein sequence ID" value="EFJ36247"/>
    <property type="gene ID" value="SELMODRAFT_78226"/>
</dbReference>
<dbReference type="PANTHER" id="PTHR35118">
    <property type="entry name" value="KINASE FAMILY PROTEIN"/>
    <property type="match status" value="1"/>
</dbReference>
<dbReference type="OMA" id="FYSIIQW"/>
<proteinExistence type="predicted"/>
<evidence type="ECO:0000313" key="1">
    <source>
        <dbReference type="EMBL" id="EFJ36247.1"/>
    </source>
</evidence>